<feature type="signal peptide" evidence="2">
    <location>
        <begin position="1"/>
        <end position="28"/>
    </location>
</feature>
<dbReference type="OrthoDB" id="5188566at2"/>
<dbReference type="Pfam" id="PF04314">
    <property type="entry name" value="PCuAC"/>
    <property type="match status" value="1"/>
</dbReference>
<evidence type="ECO:0000313" key="3">
    <source>
        <dbReference type="EMBL" id="TKV58556.1"/>
    </source>
</evidence>
<dbReference type="InterPro" id="IPR036182">
    <property type="entry name" value="PCuAC_sf"/>
</dbReference>
<reference evidence="3 4" key="1">
    <citation type="submission" date="2019-05" db="EMBL/GenBank/DDBJ databases">
        <title>Nakamurella sp. N5BH11, whole genome shotgun sequence.</title>
        <authorList>
            <person name="Tuo L."/>
        </authorList>
    </citation>
    <scope>NUCLEOTIDE SEQUENCE [LARGE SCALE GENOMIC DNA]</scope>
    <source>
        <strain evidence="3 4">N5BH11</strain>
    </source>
</reference>
<keyword evidence="2" id="KW-0732">Signal</keyword>
<proteinExistence type="predicted"/>
<dbReference type="PROSITE" id="PS51257">
    <property type="entry name" value="PROKAR_LIPOPROTEIN"/>
    <property type="match status" value="1"/>
</dbReference>
<evidence type="ECO:0000256" key="1">
    <source>
        <dbReference type="SAM" id="MobiDB-lite"/>
    </source>
</evidence>
<name>A0A4U6QEY3_9ACTN</name>
<feature type="chain" id="PRO_5038511074" evidence="2">
    <location>
        <begin position="29"/>
        <end position="262"/>
    </location>
</feature>
<organism evidence="3 4">
    <name type="scientific">Nakamurella flava</name>
    <dbReference type="NCBI Taxonomy" id="2576308"/>
    <lineage>
        <taxon>Bacteria</taxon>
        <taxon>Bacillati</taxon>
        <taxon>Actinomycetota</taxon>
        <taxon>Actinomycetes</taxon>
        <taxon>Nakamurellales</taxon>
        <taxon>Nakamurellaceae</taxon>
        <taxon>Nakamurella</taxon>
    </lineage>
</organism>
<feature type="region of interest" description="Disordered" evidence="1">
    <location>
        <begin position="164"/>
        <end position="262"/>
    </location>
</feature>
<evidence type="ECO:0000313" key="4">
    <source>
        <dbReference type="Proteomes" id="UP000306985"/>
    </source>
</evidence>
<dbReference type="Gene3D" id="2.60.40.1890">
    <property type="entry name" value="PCu(A)C copper chaperone"/>
    <property type="match status" value="1"/>
</dbReference>
<dbReference type="InterPro" id="IPR007410">
    <property type="entry name" value="LpqE-like"/>
</dbReference>
<gene>
    <name evidence="3" type="ORF">FDO65_13510</name>
</gene>
<keyword evidence="4" id="KW-1185">Reference proteome</keyword>
<protein>
    <submittedName>
        <fullName evidence="3">Copper chaperone PCu(A)C</fullName>
    </submittedName>
</protein>
<dbReference type="Proteomes" id="UP000306985">
    <property type="component" value="Unassembled WGS sequence"/>
</dbReference>
<dbReference type="RefSeq" id="WP_137450219.1">
    <property type="nucleotide sequence ID" value="NZ_SZZH01000003.1"/>
</dbReference>
<sequence>MSSTVRAPRRLLVPALAMAAAVALTGCAAGQISQTADQVAAIDGANGAVGNLTILNAQLAQPQGEAIQAGGNGQLLMWVSNQGLESDTLTSVTTPYASDVRITGAGEIPGQTLADLATGSGTRVVVQDFTQELITGNSVPMTFTFAKAGTIDLNVPVQLPAERSTGREPIEILPPHPTPLWETGSHGEGGHSEGSGSEDHSESTGTQLNEGAGTTAAVTESSARGESGSGSTAESSFVPSGTALAATTGGSEGESGASDEGR</sequence>
<comment type="caution">
    <text evidence="3">The sequence shown here is derived from an EMBL/GenBank/DDBJ whole genome shotgun (WGS) entry which is preliminary data.</text>
</comment>
<dbReference type="SUPFAM" id="SSF110087">
    <property type="entry name" value="DR1885-like metal-binding protein"/>
    <property type="match status" value="1"/>
</dbReference>
<evidence type="ECO:0000256" key="2">
    <source>
        <dbReference type="SAM" id="SignalP"/>
    </source>
</evidence>
<accession>A0A4U6QEY3</accession>
<feature type="compositionally biased region" description="Low complexity" evidence="1">
    <location>
        <begin position="219"/>
        <end position="236"/>
    </location>
</feature>
<dbReference type="AlphaFoldDB" id="A0A4U6QEY3"/>
<feature type="compositionally biased region" description="Low complexity" evidence="1">
    <location>
        <begin position="245"/>
        <end position="262"/>
    </location>
</feature>
<dbReference type="EMBL" id="SZZH01000003">
    <property type="protein sequence ID" value="TKV58556.1"/>
    <property type="molecule type" value="Genomic_DNA"/>
</dbReference>